<accession>A0A086J7Y4</accession>
<reference evidence="3 4" key="1">
    <citation type="submission" date="2014-03" db="EMBL/GenBank/DDBJ databases">
        <authorList>
            <person name="Sibley D."/>
            <person name="Venepally P."/>
            <person name="Karamycheva S."/>
            <person name="Hadjithomas M."/>
            <person name="Khan A."/>
            <person name="Brunk B."/>
            <person name="Roos D."/>
            <person name="Caler E."/>
            <person name="Lorenzi H."/>
        </authorList>
    </citation>
    <scope>NUCLEOTIDE SEQUENCE [LARGE SCALE GENOMIC DNA]</scope>
    <source>
        <strain evidence="4">p89</strain>
    </source>
</reference>
<feature type="compositionally biased region" description="Basic and acidic residues" evidence="1">
    <location>
        <begin position="330"/>
        <end position="367"/>
    </location>
</feature>
<feature type="compositionally biased region" description="Basic and acidic residues" evidence="1">
    <location>
        <begin position="376"/>
        <end position="400"/>
    </location>
</feature>
<organism evidence="3 4">
    <name type="scientific">Toxoplasma gondii p89</name>
    <dbReference type="NCBI Taxonomy" id="943119"/>
    <lineage>
        <taxon>Eukaryota</taxon>
        <taxon>Sar</taxon>
        <taxon>Alveolata</taxon>
        <taxon>Apicomplexa</taxon>
        <taxon>Conoidasida</taxon>
        <taxon>Coccidia</taxon>
        <taxon>Eucoccidiorida</taxon>
        <taxon>Eimeriorina</taxon>
        <taxon>Sarcocystidae</taxon>
        <taxon>Toxoplasma</taxon>
    </lineage>
</organism>
<evidence type="ECO:0000313" key="4">
    <source>
        <dbReference type="Proteomes" id="UP000028828"/>
    </source>
</evidence>
<sequence length="527" mass="59158">MYLPLAPIGVYFGMVMWGIYYWTYKYMLLRRCKRPYVQSALLPETALQLARFFLLFVPLMGAYLLLPSFDSSLHFTIKMMMAAGLCVVGFFLILPDPLAHKLFATHWCQPTKEKTLWETLTYYEAQHMFVDKYHRTNPVYRVLPAALNPEILSGPEASRLSPPPNASFDLEEGKSKRRRHGQLPSFDRSFGVQEVQRHLRATIAANVLASGNSDSRFSRGLRLLSQDDPLWDLSEHLPPEIGDAVRRKTTVGMSNVEPQKPGEVARIISSDVTETSSPRSDQHRRSDSLQLPSSERQSAPRCLRLLSRISEAERVMLRISSTDSATQTDTKGEGEAGTQREAEREAERAGGRAPTADRDAFRENAEREEGDSTVGENEKKGRRRERDGECDGEGLRELNKKSRSTPHLPRLHRVAFGPLPDGSRKATAVEKAETQLKEKETSTSTLPLLTWQKHANTTDREEESLDLFSSLTCSVQSSLSDASSSETHRAASASADLGEETLENESKQIPTDSLFHVNAIDKHREGL</sequence>
<feature type="compositionally biased region" description="Basic and acidic residues" evidence="1">
    <location>
        <begin position="422"/>
        <end position="441"/>
    </location>
</feature>
<feature type="compositionally biased region" description="Polar residues" evidence="1">
    <location>
        <begin position="288"/>
        <end position="297"/>
    </location>
</feature>
<evidence type="ECO:0000256" key="2">
    <source>
        <dbReference type="SAM" id="Phobius"/>
    </source>
</evidence>
<comment type="caution">
    <text evidence="3">The sequence shown here is derived from an EMBL/GenBank/DDBJ whole genome shotgun (WGS) entry which is preliminary data.</text>
</comment>
<name>A0A086J7Y4_TOXGO</name>
<feature type="compositionally biased region" description="Basic residues" evidence="1">
    <location>
        <begin position="401"/>
        <end position="413"/>
    </location>
</feature>
<keyword evidence="2 3" id="KW-0812">Transmembrane</keyword>
<evidence type="ECO:0000313" key="3">
    <source>
        <dbReference type="EMBL" id="KFG28252.1"/>
    </source>
</evidence>
<keyword evidence="2" id="KW-0472">Membrane</keyword>
<gene>
    <name evidence="3" type="ORF">TGP89_301360</name>
</gene>
<evidence type="ECO:0000256" key="1">
    <source>
        <dbReference type="SAM" id="MobiDB-lite"/>
    </source>
</evidence>
<dbReference type="AlphaFoldDB" id="A0A086J7Y4"/>
<feature type="region of interest" description="Disordered" evidence="1">
    <location>
        <begin position="252"/>
        <end position="299"/>
    </location>
</feature>
<dbReference type="Proteomes" id="UP000028828">
    <property type="component" value="Unassembled WGS sequence"/>
</dbReference>
<feature type="transmembrane region" description="Helical" evidence="2">
    <location>
        <begin position="45"/>
        <end position="66"/>
    </location>
</feature>
<protein>
    <submittedName>
        <fullName evidence="3">Putative transmembrane protein</fullName>
    </submittedName>
</protein>
<proteinExistence type="predicted"/>
<feature type="region of interest" description="Disordered" evidence="1">
    <location>
        <begin position="319"/>
        <end position="443"/>
    </location>
</feature>
<dbReference type="EMBL" id="AEYI02002442">
    <property type="protein sequence ID" value="KFG28252.1"/>
    <property type="molecule type" value="Genomic_DNA"/>
</dbReference>
<feature type="transmembrane region" description="Helical" evidence="2">
    <location>
        <begin position="6"/>
        <end position="24"/>
    </location>
</feature>
<keyword evidence="2" id="KW-1133">Transmembrane helix</keyword>
<feature type="region of interest" description="Disordered" evidence="1">
    <location>
        <begin position="477"/>
        <end position="513"/>
    </location>
</feature>
<feature type="region of interest" description="Disordered" evidence="1">
    <location>
        <begin position="154"/>
        <end position="185"/>
    </location>
</feature>
<dbReference type="VEuPathDB" id="ToxoDB:TGP89_301360"/>
<feature type="transmembrane region" description="Helical" evidence="2">
    <location>
        <begin position="72"/>
        <end position="94"/>
    </location>
</feature>
<feature type="compositionally biased region" description="Polar residues" evidence="1">
    <location>
        <begin position="270"/>
        <end position="279"/>
    </location>
</feature>
<feature type="compositionally biased region" description="Polar residues" evidence="1">
    <location>
        <begin position="319"/>
        <end position="329"/>
    </location>
</feature>